<dbReference type="GO" id="GO:0005085">
    <property type="term" value="F:guanyl-nucleotide exchange factor activity"/>
    <property type="evidence" value="ECO:0007669"/>
    <property type="project" value="InterPro"/>
</dbReference>
<dbReference type="InterPro" id="IPR055251">
    <property type="entry name" value="SOS1_NGEF_PH"/>
</dbReference>
<accession>A0A7J7ITG3</accession>
<evidence type="ECO:0000259" key="1">
    <source>
        <dbReference type="PROSITE" id="PS50010"/>
    </source>
</evidence>
<dbReference type="PANTHER" id="PTHR46857">
    <property type="entry name" value="EPITHELIAL CELL-TRANSFORMING SEQUENCE 2 ONCOGENE-LIKE"/>
    <property type="match status" value="1"/>
</dbReference>
<dbReference type="SUPFAM" id="SSF50729">
    <property type="entry name" value="PH domain-like"/>
    <property type="match status" value="1"/>
</dbReference>
<proteinExistence type="predicted"/>
<dbReference type="Pfam" id="PF22697">
    <property type="entry name" value="SOS1_NGEF_PH"/>
    <property type="match status" value="1"/>
</dbReference>
<comment type="caution">
    <text evidence="2">The sequence shown here is derived from an EMBL/GenBank/DDBJ whole genome shotgun (WGS) entry which is preliminary data.</text>
</comment>
<reference evidence="2" key="1">
    <citation type="submission" date="2020-06" db="EMBL/GenBank/DDBJ databases">
        <title>Draft genome of Bugula neritina, a colonial animal packing powerful symbionts and potential medicines.</title>
        <authorList>
            <person name="Rayko M."/>
        </authorList>
    </citation>
    <scope>NUCLEOTIDE SEQUENCE [LARGE SCALE GENOMIC DNA]</scope>
    <source>
        <strain evidence="2">Kwan_BN1</strain>
    </source>
</reference>
<gene>
    <name evidence="2" type="ORF">EB796_025000</name>
</gene>
<evidence type="ECO:0000313" key="2">
    <source>
        <dbReference type="EMBL" id="KAF6016694.1"/>
    </source>
</evidence>
<dbReference type="InterPro" id="IPR035899">
    <property type="entry name" value="DBL_dom_sf"/>
</dbReference>
<dbReference type="PANTHER" id="PTHR46857:SF2">
    <property type="entry name" value="F-BOX ONLY PROTEIN 16"/>
    <property type="match status" value="1"/>
</dbReference>
<dbReference type="OrthoDB" id="660555at2759"/>
<dbReference type="InterPro" id="IPR000219">
    <property type="entry name" value="DH_dom"/>
</dbReference>
<dbReference type="InterPro" id="IPR011993">
    <property type="entry name" value="PH-like_dom_sf"/>
</dbReference>
<dbReference type="Gene3D" id="1.20.900.10">
    <property type="entry name" value="Dbl homology (DH) domain"/>
    <property type="match status" value="1"/>
</dbReference>
<dbReference type="Proteomes" id="UP000593567">
    <property type="component" value="Unassembled WGS sequence"/>
</dbReference>
<dbReference type="PROSITE" id="PS50010">
    <property type="entry name" value="DH_2"/>
    <property type="match status" value="1"/>
</dbReference>
<dbReference type="AlphaFoldDB" id="A0A7J7ITG3"/>
<evidence type="ECO:0000313" key="3">
    <source>
        <dbReference type="Proteomes" id="UP000593567"/>
    </source>
</evidence>
<dbReference type="SUPFAM" id="SSF48065">
    <property type="entry name" value="DBL homology domain (DH-domain)"/>
    <property type="match status" value="1"/>
</dbReference>
<organism evidence="2 3">
    <name type="scientific">Bugula neritina</name>
    <name type="common">Brown bryozoan</name>
    <name type="synonym">Sertularia neritina</name>
    <dbReference type="NCBI Taxonomy" id="10212"/>
    <lineage>
        <taxon>Eukaryota</taxon>
        <taxon>Metazoa</taxon>
        <taxon>Spiralia</taxon>
        <taxon>Lophotrochozoa</taxon>
        <taxon>Bryozoa</taxon>
        <taxon>Gymnolaemata</taxon>
        <taxon>Cheilostomatida</taxon>
        <taxon>Flustrina</taxon>
        <taxon>Buguloidea</taxon>
        <taxon>Bugulidae</taxon>
        <taxon>Bugula</taxon>
    </lineage>
</organism>
<protein>
    <submittedName>
        <fullName evidence="2">ECT2L</fullName>
    </submittedName>
</protein>
<dbReference type="InterPro" id="IPR052805">
    <property type="entry name" value="GEF_Ubiquitin-Prot_Reg"/>
</dbReference>
<name>A0A7J7ITG3_BUGNE</name>
<dbReference type="Gene3D" id="2.30.29.30">
    <property type="entry name" value="Pleckstrin-homology domain (PH domain)/Phosphotyrosine-binding domain (PTB)"/>
    <property type="match status" value="1"/>
</dbReference>
<sequence>MKGLQEFYLAPILRITVYVRLLSWLKANSPHDNPDRQDVTSALNQFKQVDTVIRQTRSRIQRDRKLVSISKMIEGCPQLLEANRIFILRQDFFLMVAQQRGSGGSAHDSRIYLHVEDIGLFLFNDALMFSHILTGHHAFERSKAKTYLFKCSVALVGLKVKDLPDTRYMRNAFKLSYDEDEWILSTNSHEEKFEFVNSLESAIKTAIQD</sequence>
<keyword evidence="3" id="KW-1185">Reference proteome</keyword>
<dbReference type="EMBL" id="VXIV02003487">
    <property type="protein sequence ID" value="KAF6016694.1"/>
    <property type="molecule type" value="Genomic_DNA"/>
</dbReference>
<feature type="domain" description="DH" evidence="1">
    <location>
        <begin position="1"/>
        <end position="56"/>
    </location>
</feature>